<dbReference type="Gene3D" id="3.30.530.20">
    <property type="match status" value="1"/>
</dbReference>
<evidence type="ECO:0000313" key="3">
    <source>
        <dbReference type="EMBL" id="CAB4814595.1"/>
    </source>
</evidence>
<sequence>MLISQSFEVKQPIDAVWKFFDDIPQVAASIPGANLSKEVTKDKYEGGVVVSAGPVKLEFDGVAEVKSRDNAKRILVLDASGSDKKGRGAASVLLTASLNQIPGGTKVDLSMDLTISGAAANYGRGLVADVTAVLVNTATVNMEARMDAISKGLDPNSVGGAKAASGLSIGINAFKRATGRVLSRFFLPYKPVARR</sequence>
<gene>
    <name evidence="2" type="ORF">UFOPK2648_00474</name>
    <name evidence="3" type="ORF">UFOPK3037_01570</name>
    <name evidence="1" type="ORF">UFOPK3406_01388</name>
    <name evidence="4" type="ORF">UFOPK4097_01037</name>
    <name evidence="5" type="ORF">UFOPK4301_00882</name>
</gene>
<evidence type="ECO:0000313" key="1">
    <source>
        <dbReference type="EMBL" id="CAB4344571.1"/>
    </source>
</evidence>
<dbReference type="PANTHER" id="PTHR38588">
    <property type="entry name" value="BLL0334 PROTEIN"/>
    <property type="match status" value="1"/>
</dbReference>
<evidence type="ECO:0000313" key="5">
    <source>
        <dbReference type="EMBL" id="CAB5050221.1"/>
    </source>
</evidence>
<dbReference type="InterPro" id="IPR023393">
    <property type="entry name" value="START-like_dom_sf"/>
</dbReference>
<dbReference type="EMBL" id="CAFBPK010000016">
    <property type="protein sequence ID" value="CAB5022797.1"/>
    <property type="molecule type" value="Genomic_DNA"/>
</dbReference>
<protein>
    <submittedName>
        <fullName evidence="2">Unannotated protein</fullName>
    </submittedName>
</protein>
<dbReference type="SUPFAM" id="SSF55961">
    <property type="entry name" value="Bet v1-like"/>
    <property type="match status" value="1"/>
</dbReference>
<dbReference type="CDD" id="cd07823">
    <property type="entry name" value="SRPBCC_5"/>
    <property type="match status" value="1"/>
</dbReference>
<dbReference type="EMBL" id="CAFBQG010000107">
    <property type="protein sequence ID" value="CAB5050221.1"/>
    <property type="molecule type" value="Genomic_DNA"/>
</dbReference>
<accession>A0A6J6PYQ0</accession>
<dbReference type="EMBL" id="CAEZYC010000017">
    <property type="protein sequence ID" value="CAB4703907.1"/>
    <property type="molecule type" value="Genomic_DNA"/>
</dbReference>
<evidence type="ECO:0000313" key="2">
    <source>
        <dbReference type="EMBL" id="CAB4703907.1"/>
    </source>
</evidence>
<dbReference type="EMBL" id="CAFAAO010000030">
    <property type="protein sequence ID" value="CAB4814595.1"/>
    <property type="molecule type" value="Genomic_DNA"/>
</dbReference>
<reference evidence="2" key="1">
    <citation type="submission" date="2020-05" db="EMBL/GenBank/DDBJ databases">
        <authorList>
            <person name="Chiriac C."/>
            <person name="Salcher M."/>
            <person name="Ghai R."/>
            <person name="Kavagutti S V."/>
        </authorList>
    </citation>
    <scope>NUCLEOTIDE SEQUENCE</scope>
</reference>
<dbReference type="Pfam" id="PF06240">
    <property type="entry name" value="COXG"/>
    <property type="match status" value="1"/>
</dbReference>
<name>A0A6J6PYQ0_9ZZZZ</name>
<organism evidence="2">
    <name type="scientific">freshwater metagenome</name>
    <dbReference type="NCBI Taxonomy" id="449393"/>
    <lineage>
        <taxon>unclassified sequences</taxon>
        <taxon>metagenomes</taxon>
        <taxon>ecological metagenomes</taxon>
    </lineage>
</organism>
<evidence type="ECO:0000313" key="4">
    <source>
        <dbReference type="EMBL" id="CAB5022797.1"/>
    </source>
</evidence>
<proteinExistence type="predicted"/>
<dbReference type="PANTHER" id="PTHR38588:SF1">
    <property type="entry name" value="BLL0334 PROTEIN"/>
    <property type="match status" value="1"/>
</dbReference>
<dbReference type="EMBL" id="CAESAI010000057">
    <property type="protein sequence ID" value="CAB4344571.1"/>
    <property type="molecule type" value="Genomic_DNA"/>
</dbReference>
<dbReference type="InterPro" id="IPR010419">
    <property type="entry name" value="CO_DH_gsu"/>
</dbReference>
<dbReference type="AlphaFoldDB" id="A0A6J6PYQ0"/>